<accession>A0ABT4TIV6</accession>
<proteinExistence type="inferred from homology"/>
<dbReference type="PANTHER" id="PTHR30346:SF29">
    <property type="entry name" value="LYSR SUBSTRATE-BINDING"/>
    <property type="match status" value="1"/>
</dbReference>
<evidence type="ECO:0000256" key="2">
    <source>
        <dbReference type="ARBA" id="ARBA00023015"/>
    </source>
</evidence>
<gene>
    <name evidence="6" type="ORF">O4U47_08905</name>
</gene>
<evidence type="ECO:0000256" key="3">
    <source>
        <dbReference type="ARBA" id="ARBA00023125"/>
    </source>
</evidence>
<comment type="similarity">
    <text evidence="1">Belongs to the LysR transcriptional regulatory family.</text>
</comment>
<dbReference type="InterPro" id="IPR036388">
    <property type="entry name" value="WH-like_DNA-bd_sf"/>
</dbReference>
<keyword evidence="3" id="KW-0238">DNA-binding</keyword>
<dbReference type="Pfam" id="PF03466">
    <property type="entry name" value="LysR_substrate"/>
    <property type="match status" value="1"/>
</dbReference>
<dbReference type="EMBL" id="JAQFWP010000012">
    <property type="protein sequence ID" value="MDA2804628.1"/>
    <property type="molecule type" value="Genomic_DNA"/>
</dbReference>
<dbReference type="Proteomes" id="UP001165685">
    <property type="component" value="Unassembled WGS sequence"/>
</dbReference>
<comment type="caution">
    <text evidence="6">The sequence shown here is derived from an EMBL/GenBank/DDBJ whole genome shotgun (WGS) entry which is preliminary data.</text>
</comment>
<dbReference type="Gene3D" id="1.10.10.10">
    <property type="entry name" value="Winged helix-like DNA-binding domain superfamily/Winged helix DNA-binding domain"/>
    <property type="match status" value="1"/>
</dbReference>
<dbReference type="InterPro" id="IPR036390">
    <property type="entry name" value="WH_DNA-bd_sf"/>
</dbReference>
<reference evidence="6" key="1">
    <citation type="submission" date="2023-01" db="EMBL/GenBank/DDBJ databases">
        <title>Draft genome sequence of Nocardiopsis sp. LSu2-4 isolated from halophytes.</title>
        <authorList>
            <person name="Duangmal K."/>
            <person name="Chantavorakit T."/>
        </authorList>
    </citation>
    <scope>NUCLEOTIDE SEQUENCE</scope>
    <source>
        <strain evidence="6">LSu2-4</strain>
    </source>
</reference>
<dbReference type="PANTHER" id="PTHR30346">
    <property type="entry name" value="TRANSCRIPTIONAL DUAL REGULATOR HCAR-RELATED"/>
    <property type="match status" value="1"/>
</dbReference>
<evidence type="ECO:0000313" key="6">
    <source>
        <dbReference type="EMBL" id="MDA2804628.1"/>
    </source>
</evidence>
<dbReference type="InterPro" id="IPR000847">
    <property type="entry name" value="LysR_HTH_N"/>
</dbReference>
<dbReference type="InterPro" id="IPR005119">
    <property type="entry name" value="LysR_subst-bd"/>
</dbReference>
<evidence type="ECO:0000256" key="4">
    <source>
        <dbReference type="ARBA" id="ARBA00023163"/>
    </source>
</evidence>
<dbReference type="SUPFAM" id="SSF46785">
    <property type="entry name" value="Winged helix' DNA-binding domain"/>
    <property type="match status" value="1"/>
</dbReference>
<keyword evidence="2" id="KW-0805">Transcription regulation</keyword>
<dbReference type="Gene3D" id="3.40.190.10">
    <property type="entry name" value="Periplasmic binding protein-like II"/>
    <property type="match status" value="2"/>
</dbReference>
<dbReference type="RefSeq" id="WP_270677188.1">
    <property type="nucleotide sequence ID" value="NZ_JAQFWP010000012.1"/>
</dbReference>
<evidence type="ECO:0000259" key="5">
    <source>
        <dbReference type="PROSITE" id="PS50931"/>
    </source>
</evidence>
<organism evidence="6 7">
    <name type="scientific">Nocardiopsis suaedae</name>
    <dbReference type="NCBI Taxonomy" id="3018444"/>
    <lineage>
        <taxon>Bacteria</taxon>
        <taxon>Bacillati</taxon>
        <taxon>Actinomycetota</taxon>
        <taxon>Actinomycetes</taxon>
        <taxon>Streptosporangiales</taxon>
        <taxon>Nocardiopsidaceae</taxon>
        <taxon>Nocardiopsis</taxon>
    </lineage>
</organism>
<evidence type="ECO:0000313" key="7">
    <source>
        <dbReference type="Proteomes" id="UP001165685"/>
    </source>
</evidence>
<dbReference type="PROSITE" id="PS50931">
    <property type="entry name" value="HTH_LYSR"/>
    <property type="match status" value="1"/>
</dbReference>
<feature type="domain" description="HTH lysR-type" evidence="5">
    <location>
        <begin position="2"/>
        <end position="59"/>
    </location>
</feature>
<name>A0ABT4TIV6_9ACTN</name>
<keyword evidence="4" id="KW-0804">Transcription</keyword>
<evidence type="ECO:0000256" key="1">
    <source>
        <dbReference type="ARBA" id="ARBA00009437"/>
    </source>
</evidence>
<dbReference type="SUPFAM" id="SSF53850">
    <property type="entry name" value="Periplasmic binding protein-like II"/>
    <property type="match status" value="1"/>
</dbReference>
<protein>
    <submittedName>
        <fullName evidence="6">LysR substrate-binding domain-containing protein</fullName>
    </submittedName>
</protein>
<keyword evidence="7" id="KW-1185">Reference proteome</keyword>
<dbReference type="Pfam" id="PF00126">
    <property type="entry name" value="HTH_1"/>
    <property type="match status" value="1"/>
</dbReference>
<sequence>MLDLHRLRLLRELKHRGTLAAVAHALDYTPSAISQQLTQLEAEVGVALREPAGRRVRLTPQAEILVAHTEAVLARLERAEAEVGASLAKVSGTVRVAAFQTAVLALAPGALAGLRADHPGLRVELVQVEPDLSRLASREVDLVVDEEYRHLPAQRPPGLRVRELLVDRMRLALPGGVGPPGGTAAAMRRAAGSPWILEPEGTPARTWAQAVCRAFGFEPDVLYETTDVRTHRRFAELGLAAAFLPDLLWGPEGARPGGLYGLPEEWRDRRVVAVVRDGADEHPALAAVLEALRREGGGGPQA</sequence>